<dbReference type="InterPro" id="IPR013783">
    <property type="entry name" value="Ig-like_fold"/>
</dbReference>
<evidence type="ECO:0000256" key="2">
    <source>
        <dbReference type="ARBA" id="ARBA00023295"/>
    </source>
</evidence>
<comment type="caution">
    <text evidence="6">The sequence shown here is derived from an EMBL/GenBank/DDBJ whole genome shotgun (WGS) entry which is preliminary data.</text>
</comment>
<dbReference type="InterPro" id="IPR012291">
    <property type="entry name" value="CBM2_carb-bd_dom_sf"/>
</dbReference>
<dbReference type="PROSITE" id="PS50853">
    <property type="entry name" value="FN3"/>
    <property type="match status" value="1"/>
</dbReference>
<feature type="domain" description="CBM2" evidence="5">
    <location>
        <begin position="307"/>
        <end position="413"/>
    </location>
</feature>
<dbReference type="Pfam" id="PF00553">
    <property type="entry name" value="CBM_2"/>
    <property type="match status" value="1"/>
</dbReference>
<reference evidence="7" key="1">
    <citation type="journal article" date="2019" name="Int. J. Syst. Evol. Microbiol.">
        <title>The Global Catalogue of Microorganisms (GCM) 10K type strain sequencing project: providing services to taxonomists for standard genome sequencing and annotation.</title>
        <authorList>
            <consortium name="The Broad Institute Genomics Platform"/>
            <consortium name="The Broad Institute Genome Sequencing Center for Infectious Disease"/>
            <person name="Wu L."/>
            <person name="Ma J."/>
        </authorList>
    </citation>
    <scope>NUCLEOTIDE SEQUENCE [LARGE SCALE GENOMIC DNA]</scope>
    <source>
        <strain evidence="7">JCM 13249</strain>
    </source>
</reference>
<keyword evidence="3" id="KW-0624">Polysaccharide degradation</keyword>
<evidence type="ECO:0000313" key="7">
    <source>
        <dbReference type="Proteomes" id="UP001500655"/>
    </source>
</evidence>
<dbReference type="Gene3D" id="2.60.40.290">
    <property type="match status" value="1"/>
</dbReference>
<feature type="domain" description="Fibronectin type-III" evidence="4">
    <location>
        <begin position="201"/>
        <end position="293"/>
    </location>
</feature>
<keyword evidence="1" id="KW-0119">Carbohydrate metabolism</keyword>
<dbReference type="SMART" id="SM00637">
    <property type="entry name" value="CBD_II"/>
    <property type="match status" value="1"/>
</dbReference>
<dbReference type="InterPro" id="IPR036116">
    <property type="entry name" value="FN3_sf"/>
</dbReference>
<dbReference type="InterPro" id="IPR008965">
    <property type="entry name" value="CBM2/CBM3_carb-bd_dom_sf"/>
</dbReference>
<keyword evidence="2" id="KW-0326">Glycosidase</keyword>
<protein>
    <recommendedName>
        <fullName evidence="8">Cellulose binding domain-containing protein</fullName>
    </recommendedName>
</protein>
<dbReference type="EMBL" id="BAAALS010000004">
    <property type="protein sequence ID" value="GAA1742473.1"/>
    <property type="molecule type" value="Genomic_DNA"/>
</dbReference>
<dbReference type="InterPro" id="IPR003961">
    <property type="entry name" value="FN3_dom"/>
</dbReference>
<proteinExistence type="predicted"/>
<keyword evidence="2" id="KW-0378">Hydrolase</keyword>
<keyword evidence="7" id="KW-1185">Reference proteome</keyword>
<evidence type="ECO:0008006" key="8">
    <source>
        <dbReference type="Google" id="ProtNLM"/>
    </source>
</evidence>
<dbReference type="PROSITE" id="PS51173">
    <property type="entry name" value="CBM2"/>
    <property type="match status" value="1"/>
</dbReference>
<gene>
    <name evidence="6" type="ORF">GCM10009681_11560</name>
</gene>
<dbReference type="SMART" id="SM01063">
    <property type="entry name" value="CBM49"/>
    <property type="match status" value="1"/>
</dbReference>
<organism evidence="6 7">
    <name type="scientific">Luedemannella helvata</name>
    <dbReference type="NCBI Taxonomy" id="349315"/>
    <lineage>
        <taxon>Bacteria</taxon>
        <taxon>Bacillati</taxon>
        <taxon>Actinomycetota</taxon>
        <taxon>Actinomycetes</taxon>
        <taxon>Micromonosporales</taxon>
        <taxon>Micromonosporaceae</taxon>
        <taxon>Luedemannella</taxon>
    </lineage>
</organism>
<dbReference type="Gene3D" id="2.60.40.10">
    <property type="entry name" value="Immunoglobulins"/>
    <property type="match status" value="2"/>
</dbReference>
<dbReference type="InterPro" id="IPR001919">
    <property type="entry name" value="CBD2"/>
</dbReference>
<dbReference type="Proteomes" id="UP001500655">
    <property type="component" value="Unassembled WGS sequence"/>
</dbReference>
<dbReference type="SUPFAM" id="SSF49265">
    <property type="entry name" value="Fibronectin type III"/>
    <property type="match status" value="1"/>
</dbReference>
<accession>A0ABN2JZD2</accession>
<sequence length="413" mass="42177">MIRPPTPSADRPPAALRRRRYSLVALAAALAAVLTGTLFLGAGTAGAAEAAVTAAPVAPSSTAACTPYPVETYVAPQPPVSGATDTQPPTVPGKPEIAICAGLLTVRWAPSTDNVGVASYVVRRIIGDVIYTFSVRQAGWSTATWYSYEQIWVMAVDRAGNRSAGSEVATFGTRPSCPPPMLCTSGPPTTGVVTTGPDTQAPSAPGKPVVSVVDGVATVSWAASTDNVGVVSYQVHHMWTDVIELVTVAAPATSRQFNIGTSGIQHSFWVTAKDAAGNTSPSSPTTSIGTPSSCAPMVPCSSGPPSSAPPGVACAVQFTVVNAWPGGYQADIRIRNTGSVPIDPWTLEFSLSGGISQVWNATVTQSGTSLSLAALSWNRLIPPGGSVTIGFLGTGTPVTPTQFKVNGTVCANG</sequence>
<evidence type="ECO:0000259" key="4">
    <source>
        <dbReference type="PROSITE" id="PS50853"/>
    </source>
</evidence>
<evidence type="ECO:0000259" key="5">
    <source>
        <dbReference type="PROSITE" id="PS51173"/>
    </source>
</evidence>
<evidence type="ECO:0000313" key="6">
    <source>
        <dbReference type="EMBL" id="GAA1742473.1"/>
    </source>
</evidence>
<dbReference type="InterPro" id="IPR019028">
    <property type="entry name" value="CBM_49"/>
</dbReference>
<dbReference type="CDD" id="cd00063">
    <property type="entry name" value="FN3"/>
    <property type="match status" value="1"/>
</dbReference>
<evidence type="ECO:0000256" key="1">
    <source>
        <dbReference type="ARBA" id="ARBA00023277"/>
    </source>
</evidence>
<dbReference type="SUPFAM" id="SSF49384">
    <property type="entry name" value="Carbohydrate-binding domain"/>
    <property type="match status" value="1"/>
</dbReference>
<name>A0ABN2JZD2_9ACTN</name>
<evidence type="ECO:0000256" key="3">
    <source>
        <dbReference type="ARBA" id="ARBA00023326"/>
    </source>
</evidence>